<dbReference type="AlphaFoldDB" id="A0A803NY05"/>
<dbReference type="Proteomes" id="UP000596661">
    <property type="component" value="Chromosome 2"/>
</dbReference>
<dbReference type="SUPFAM" id="SSF53098">
    <property type="entry name" value="Ribonuclease H-like"/>
    <property type="match status" value="1"/>
</dbReference>
<dbReference type="GO" id="GO:0004523">
    <property type="term" value="F:RNA-DNA hybrid ribonuclease activity"/>
    <property type="evidence" value="ECO:0007669"/>
    <property type="project" value="InterPro"/>
</dbReference>
<dbReference type="OMA" id="FRCIARD"/>
<accession>A0A803NY05</accession>
<proteinExistence type="predicted"/>
<keyword evidence="3" id="KW-1185">Reference proteome</keyword>
<dbReference type="InterPro" id="IPR036397">
    <property type="entry name" value="RNaseH_sf"/>
</dbReference>
<dbReference type="EMBL" id="UZAU01000235">
    <property type="status" value="NOT_ANNOTATED_CDS"/>
    <property type="molecule type" value="Genomic_DNA"/>
</dbReference>
<dbReference type="Gene3D" id="3.30.420.10">
    <property type="entry name" value="Ribonuclease H-like superfamily/Ribonuclease H"/>
    <property type="match status" value="1"/>
</dbReference>
<reference evidence="2" key="2">
    <citation type="submission" date="2021-03" db="UniProtKB">
        <authorList>
            <consortium name="EnsemblPlants"/>
        </authorList>
    </citation>
    <scope>IDENTIFICATION</scope>
</reference>
<dbReference type="Pfam" id="PF13456">
    <property type="entry name" value="RVT_3"/>
    <property type="match status" value="1"/>
</dbReference>
<dbReference type="PANTHER" id="PTHR47074">
    <property type="entry name" value="BNAC02G40300D PROTEIN"/>
    <property type="match status" value="1"/>
</dbReference>
<dbReference type="InterPro" id="IPR002156">
    <property type="entry name" value="RNaseH_domain"/>
</dbReference>
<dbReference type="GO" id="GO:0003676">
    <property type="term" value="F:nucleic acid binding"/>
    <property type="evidence" value="ECO:0007669"/>
    <property type="project" value="InterPro"/>
</dbReference>
<protein>
    <recommendedName>
        <fullName evidence="1">RNase H type-1 domain-containing protein</fullName>
    </recommendedName>
</protein>
<dbReference type="InterPro" id="IPR012337">
    <property type="entry name" value="RNaseH-like_sf"/>
</dbReference>
<dbReference type="InterPro" id="IPR044730">
    <property type="entry name" value="RNase_H-like_dom_plant"/>
</dbReference>
<dbReference type="EnsemblPlants" id="evm.model.02.2560">
    <property type="protein sequence ID" value="cds.evm.model.02.2560"/>
    <property type="gene ID" value="evm.TU.02.2560"/>
</dbReference>
<evidence type="ECO:0000313" key="2">
    <source>
        <dbReference type="EnsemblPlants" id="cds.evm.model.02.2560"/>
    </source>
</evidence>
<dbReference type="InterPro" id="IPR052929">
    <property type="entry name" value="RNase_H-like_EbsB-rel"/>
</dbReference>
<sequence>MLCWSIWRTQNDLIFKKSSPTIDKVVSFAKLTLDQWISAQHSPYNFSLNNHTVREKDEQWTKSSLNMIEINVDGDIFSQSNIYGFRCIARDHEGDFIEAFQSSKPSVVNPEFAEAVGIKEALSWIKSHGWSNVMVETNCVNVVHAIKSKVRMYSPNPRIKTHFIKIV</sequence>
<dbReference type="Gramene" id="evm.model.02.2560">
    <property type="protein sequence ID" value="cds.evm.model.02.2560"/>
    <property type="gene ID" value="evm.TU.02.2560"/>
</dbReference>
<dbReference type="CDD" id="cd06222">
    <property type="entry name" value="RNase_H_like"/>
    <property type="match status" value="1"/>
</dbReference>
<organism evidence="2 3">
    <name type="scientific">Cannabis sativa</name>
    <name type="common">Hemp</name>
    <name type="synonym">Marijuana</name>
    <dbReference type="NCBI Taxonomy" id="3483"/>
    <lineage>
        <taxon>Eukaryota</taxon>
        <taxon>Viridiplantae</taxon>
        <taxon>Streptophyta</taxon>
        <taxon>Embryophyta</taxon>
        <taxon>Tracheophyta</taxon>
        <taxon>Spermatophyta</taxon>
        <taxon>Magnoliopsida</taxon>
        <taxon>eudicotyledons</taxon>
        <taxon>Gunneridae</taxon>
        <taxon>Pentapetalae</taxon>
        <taxon>rosids</taxon>
        <taxon>fabids</taxon>
        <taxon>Rosales</taxon>
        <taxon>Cannabaceae</taxon>
        <taxon>Cannabis</taxon>
    </lineage>
</organism>
<dbReference type="PANTHER" id="PTHR47074:SF11">
    <property type="entry name" value="REVERSE TRANSCRIPTASE-LIKE PROTEIN"/>
    <property type="match status" value="1"/>
</dbReference>
<reference evidence="2" key="1">
    <citation type="submission" date="2018-11" db="EMBL/GenBank/DDBJ databases">
        <authorList>
            <person name="Grassa J C."/>
        </authorList>
    </citation>
    <scope>NUCLEOTIDE SEQUENCE [LARGE SCALE GENOMIC DNA]</scope>
</reference>
<name>A0A803NY05_CANSA</name>
<feature type="domain" description="RNase H type-1" evidence="1">
    <location>
        <begin position="71"/>
        <end position="153"/>
    </location>
</feature>
<evidence type="ECO:0000259" key="1">
    <source>
        <dbReference type="Pfam" id="PF13456"/>
    </source>
</evidence>
<evidence type="ECO:0000313" key="3">
    <source>
        <dbReference type="Proteomes" id="UP000596661"/>
    </source>
</evidence>